<feature type="compositionally biased region" description="Low complexity" evidence="1">
    <location>
        <begin position="38"/>
        <end position="48"/>
    </location>
</feature>
<evidence type="ECO:0000256" key="1">
    <source>
        <dbReference type="SAM" id="MobiDB-lite"/>
    </source>
</evidence>
<feature type="region of interest" description="Disordered" evidence="1">
    <location>
        <begin position="38"/>
        <end position="68"/>
    </location>
</feature>
<evidence type="ECO:0000313" key="2">
    <source>
        <dbReference type="EMBL" id="KAH3681365.1"/>
    </source>
</evidence>
<evidence type="ECO:0000313" key="3">
    <source>
        <dbReference type="Proteomes" id="UP000774326"/>
    </source>
</evidence>
<proteinExistence type="predicted"/>
<dbReference type="AlphaFoldDB" id="A0A9P8TJW0"/>
<dbReference type="EMBL" id="JAEUBG010004452">
    <property type="protein sequence ID" value="KAH3681365.1"/>
    <property type="molecule type" value="Genomic_DNA"/>
</dbReference>
<reference evidence="2" key="2">
    <citation type="submission" date="2021-01" db="EMBL/GenBank/DDBJ databases">
        <authorList>
            <person name="Schikora-Tamarit M.A."/>
        </authorList>
    </citation>
    <scope>NUCLEOTIDE SEQUENCE</scope>
    <source>
        <strain evidence="2">CBS2887</strain>
    </source>
</reference>
<dbReference type="Proteomes" id="UP000774326">
    <property type="component" value="Unassembled WGS sequence"/>
</dbReference>
<gene>
    <name evidence="2" type="ORF">WICPIJ_007672</name>
</gene>
<sequence>MQIIDVYEGMGIKTKTYPNDSISWSHYGSMSVTSTLTSTSSQVISASSPHPEHQKPLQDSNQASLSSK</sequence>
<keyword evidence="3" id="KW-1185">Reference proteome</keyword>
<feature type="compositionally biased region" description="Polar residues" evidence="1">
    <location>
        <begin position="57"/>
        <end position="68"/>
    </location>
</feature>
<name>A0A9P8TJW0_WICPI</name>
<organism evidence="2 3">
    <name type="scientific">Wickerhamomyces pijperi</name>
    <name type="common">Yeast</name>
    <name type="synonym">Pichia pijperi</name>
    <dbReference type="NCBI Taxonomy" id="599730"/>
    <lineage>
        <taxon>Eukaryota</taxon>
        <taxon>Fungi</taxon>
        <taxon>Dikarya</taxon>
        <taxon>Ascomycota</taxon>
        <taxon>Saccharomycotina</taxon>
        <taxon>Saccharomycetes</taxon>
        <taxon>Phaffomycetales</taxon>
        <taxon>Wickerhamomycetaceae</taxon>
        <taxon>Wickerhamomyces</taxon>
    </lineage>
</organism>
<protein>
    <submittedName>
        <fullName evidence="2">Uncharacterized protein</fullName>
    </submittedName>
</protein>
<accession>A0A9P8TJW0</accession>
<comment type="caution">
    <text evidence="2">The sequence shown here is derived from an EMBL/GenBank/DDBJ whole genome shotgun (WGS) entry which is preliminary data.</text>
</comment>
<reference evidence="2" key="1">
    <citation type="journal article" date="2021" name="Open Biol.">
        <title>Shared evolutionary footprints suggest mitochondrial oxidative damage underlies multiple complex I losses in fungi.</title>
        <authorList>
            <person name="Schikora-Tamarit M.A."/>
            <person name="Marcet-Houben M."/>
            <person name="Nosek J."/>
            <person name="Gabaldon T."/>
        </authorList>
    </citation>
    <scope>NUCLEOTIDE SEQUENCE</scope>
    <source>
        <strain evidence="2">CBS2887</strain>
    </source>
</reference>